<feature type="compositionally biased region" description="Polar residues" evidence="1">
    <location>
        <begin position="61"/>
        <end position="73"/>
    </location>
</feature>
<organism evidence="2 3">
    <name type="scientific">Prunus persica</name>
    <name type="common">Peach</name>
    <name type="synonym">Amygdalus persica</name>
    <dbReference type="NCBI Taxonomy" id="3760"/>
    <lineage>
        <taxon>Eukaryota</taxon>
        <taxon>Viridiplantae</taxon>
        <taxon>Streptophyta</taxon>
        <taxon>Embryophyta</taxon>
        <taxon>Tracheophyta</taxon>
        <taxon>Spermatophyta</taxon>
        <taxon>Magnoliopsida</taxon>
        <taxon>eudicotyledons</taxon>
        <taxon>Gunneridae</taxon>
        <taxon>Pentapetalae</taxon>
        <taxon>rosids</taxon>
        <taxon>fabids</taxon>
        <taxon>Rosales</taxon>
        <taxon>Rosaceae</taxon>
        <taxon>Amygdaloideae</taxon>
        <taxon>Amygdaleae</taxon>
        <taxon>Prunus</taxon>
    </lineage>
</organism>
<protein>
    <submittedName>
        <fullName evidence="2">Uncharacterized protein</fullName>
    </submittedName>
</protein>
<dbReference type="Proteomes" id="UP000006882">
    <property type="component" value="Chromosome G3"/>
</dbReference>
<feature type="region of interest" description="Disordered" evidence="1">
    <location>
        <begin position="42"/>
        <end position="73"/>
    </location>
</feature>
<gene>
    <name evidence="2" type="ORF">PRUPE_3G096900</name>
</gene>
<sequence>MRLMTGSNFVLVHSMQAFVERQALSSHMKLKKFDMRRTTRRPQIHLNTKSQHNHGRILKAQSKNRQTLKNMNS</sequence>
<keyword evidence="3" id="KW-1185">Reference proteome</keyword>
<dbReference type="AlphaFoldDB" id="A0A251PXX5"/>
<reference evidence="2 3" key="1">
    <citation type="journal article" date="2013" name="Nat. Genet.">
        <title>The high-quality draft genome of peach (Prunus persica) identifies unique patterns of genetic diversity, domestication and genome evolution.</title>
        <authorList>
            <consortium name="International Peach Genome Initiative"/>
            <person name="Verde I."/>
            <person name="Abbott A.G."/>
            <person name="Scalabrin S."/>
            <person name="Jung S."/>
            <person name="Shu S."/>
            <person name="Marroni F."/>
            <person name="Zhebentyayeva T."/>
            <person name="Dettori M.T."/>
            <person name="Grimwood J."/>
            <person name="Cattonaro F."/>
            <person name="Zuccolo A."/>
            <person name="Rossini L."/>
            <person name="Jenkins J."/>
            <person name="Vendramin E."/>
            <person name="Meisel L.A."/>
            <person name="Decroocq V."/>
            <person name="Sosinski B."/>
            <person name="Prochnik S."/>
            <person name="Mitros T."/>
            <person name="Policriti A."/>
            <person name="Cipriani G."/>
            <person name="Dondini L."/>
            <person name="Ficklin S."/>
            <person name="Goodstein D.M."/>
            <person name="Xuan P."/>
            <person name="Del Fabbro C."/>
            <person name="Aramini V."/>
            <person name="Copetti D."/>
            <person name="Gonzalez S."/>
            <person name="Horner D.S."/>
            <person name="Falchi R."/>
            <person name="Lucas S."/>
            <person name="Mica E."/>
            <person name="Maldonado J."/>
            <person name="Lazzari B."/>
            <person name="Bielenberg D."/>
            <person name="Pirona R."/>
            <person name="Miculan M."/>
            <person name="Barakat A."/>
            <person name="Testolin R."/>
            <person name="Stella A."/>
            <person name="Tartarini S."/>
            <person name="Tonutti P."/>
            <person name="Arus P."/>
            <person name="Orellana A."/>
            <person name="Wells C."/>
            <person name="Main D."/>
            <person name="Vizzotto G."/>
            <person name="Silva H."/>
            <person name="Salamini F."/>
            <person name="Schmutz J."/>
            <person name="Morgante M."/>
            <person name="Rokhsar D.S."/>
        </authorList>
    </citation>
    <scope>NUCLEOTIDE SEQUENCE [LARGE SCALE GENOMIC DNA]</scope>
    <source>
        <strain evidence="3">cv. Nemared</strain>
    </source>
</reference>
<evidence type="ECO:0000313" key="3">
    <source>
        <dbReference type="Proteomes" id="UP000006882"/>
    </source>
</evidence>
<evidence type="ECO:0000256" key="1">
    <source>
        <dbReference type="SAM" id="MobiDB-lite"/>
    </source>
</evidence>
<proteinExistence type="predicted"/>
<dbReference type="Gramene" id="ONI16413">
    <property type="protein sequence ID" value="ONI16413"/>
    <property type="gene ID" value="PRUPE_3G096900"/>
</dbReference>
<dbReference type="EMBL" id="CM007653">
    <property type="protein sequence ID" value="ONI16413.1"/>
    <property type="molecule type" value="Genomic_DNA"/>
</dbReference>
<name>A0A251PXX5_PRUPE</name>
<evidence type="ECO:0000313" key="2">
    <source>
        <dbReference type="EMBL" id="ONI16413.1"/>
    </source>
</evidence>
<accession>A0A251PXX5</accession>